<dbReference type="PANTHER" id="PTHR37292:SF2">
    <property type="entry name" value="DUF262 DOMAIN-CONTAINING PROTEIN"/>
    <property type="match status" value="1"/>
</dbReference>
<proteinExistence type="predicted"/>
<organism evidence="2 3">
    <name type="scientific">Bacillus pseudomycoides</name>
    <dbReference type="NCBI Taxonomy" id="64104"/>
    <lineage>
        <taxon>Bacteria</taxon>
        <taxon>Bacillati</taxon>
        <taxon>Bacillota</taxon>
        <taxon>Bacilli</taxon>
        <taxon>Bacillales</taxon>
        <taxon>Bacillaceae</taxon>
        <taxon>Bacillus</taxon>
        <taxon>Bacillus cereus group</taxon>
    </lineage>
</organism>
<dbReference type="RefSeq" id="WP_097895959.1">
    <property type="nucleotide sequence ID" value="NZ_NVOR01000060.1"/>
</dbReference>
<evidence type="ECO:0000259" key="1">
    <source>
        <dbReference type="Pfam" id="PF03235"/>
    </source>
</evidence>
<accession>A0AA91VAF9</accession>
<name>A0AA91VAF9_9BACI</name>
<protein>
    <recommendedName>
        <fullName evidence="1">GmrSD restriction endonucleases N-terminal domain-containing protein</fullName>
    </recommendedName>
</protein>
<dbReference type="EMBL" id="NVOR01000060">
    <property type="protein sequence ID" value="PED81555.1"/>
    <property type="molecule type" value="Genomic_DNA"/>
</dbReference>
<dbReference type="PANTHER" id="PTHR37292">
    <property type="entry name" value="VNG6097C"/>
    <property type="match status" value="1"/>
</dbReference>
<dbReference type="InterPro" id="IPR004919">
    <property type="entry name" value="GmrSD_N"/>
</dbReference>
<comment type="caution">
    <text evidence="2">The sequence shown here is derived from an EMBL/GenBank/DDBJ whole genome shotgun (WGS) entry which is preliminary data.</text>
</comment>
<evidence type="ECO:0000313" key="3">
    <source>
        <dbReference type="Proteomes" id="UP000221020"/>
    </source>
</evidence>
<evidence type="ECO:0000313" key="2">
    <source>
        <dbReference type="EMBL" id="PED81555.1"/>
    </source>
</evidence>
<dbReference type="Pfam" id="PF03235">
    <property type="entry name" value="GmrSD_N"/>
    <property type="match status" value="1"/>
</dbReference>
<dbReference type="Proteomes" id="UP000221020">
    <property type="component" value="Unassembled WGS sequence"/>
</dbReference>
<sequence length="524" mass="60097">MAEPITIRTIINKVTSGEIRIPSFQRDFVWTANQVAFLLDSLYKGIPIGNLFFWKTNEKLKIEKDFGNFTLPEPEKDYPVKYVLDGQQRITSLFTVFQDEIEPTKDNHSWIDIYFDYKTNESSTESLFVALKEDEVDKNCHFPMRVLFDSVGYRAATDGLSKEDIKKIDKLQEKFKEVMIPIQEIETDDKGKIAIVFDRINRAGTDLDTFQLITAWSWSSQFDFKEEIEKLADELEKFNFGELSEDKDLLLKCCSGVINGKASPDSIASINGEQVRNNFNKIANGIKGAIDFLQRELNISSYKVLPYPSMLVSLTTFFATDKVNGTLYNDKQRKGLIKWFWKSCYSRRYSSGVNDKHEKDIENLLALLTDDTVVVSNFKCEVEKEFFLKNQFDLSTVNTKVFVITLANLFPRSFISGAKVDLEGVLKNCSRNEFHHIFPKNHLKGLGYNNKKINILGNLCFLNNADNQKIKDKAPSDYKAMLPQGSIEEVLKSHGCPKGALDLSYEDFLDRRAEILLQFVKTLI</sequence>
<feature type="domain" description="GmrSD restriction endonucleases N-terminal" evidence="1">
    <location>
        <begin position="7"/>
        <end position="216"/>
    </location>
</feature>
<dbReference type="AlphaFoldDB" id="A0AA91VAF9"/>
<reference evidence="2 3" key="1">
    <citation type="submission" date="2017-09" db="EMBL/GenBank/DDBJ databases">
        <title>Large-scale bioinformatics analysis of Bacillus genomes uncovers conserved roles of natural products in bacterial physiology.</title>
        <authorList>
            <consortium name="Agbiome Team Llc"/>
            <person name="Bleich R.M."/>
            <person name="Grubbs K.J."/>
            <person name="Santa Maria K.C."/>
            <person name="Allen S.E."/>
            <person name="Farag S."/>
            <person name="Shank E.A."/>
            <person name="Bowers A."/>
        </authorList>
    </citation>
    <scope>NUCLEOTIDE SEQUENCE [LARGE SCALE GENOMIC DNA]</scope>
    <source>
        <strain evidence="2 3">AFS092012</strain>
    </source>
</reference>
<gene>
    <name evidence="2" type="ORF">CON65_16580</name>
</gene>